<dbReference type="PROSITE" id="PS50067">
    <property type="entry name" value="KINESIN_MOTOR_2"/>
    <property type="match status" value="1"/>
</dbReference>
<organism evidence="13 14">
    <name type="scientific">Austrofundulus limnaeus</name>
    <name type="common">Annual killifish</name>
    <dbReference type="NCBI Taxonomy" id="52670"/>
    <lineage>
        <taxon>Eukaryota</taxon>
        <taxon>Metazoa</taxon>
        <taxon>Chordata</taxon>
        <taxon>Craniata</taxon>
        <taxon>Vertebrata</taxon>
        <taxon>Euteleostomi</taxon>
        <taxon>Actinopterygii</taxon>
        <taxon>Neopterygii</taxon>
        <taxon>Teleostei</taxon>
        <taxon>Neoteleostei</taxon>
        <taxon>Acanthomorphata</taxon>
        <taxon>Ovalentaria</taxon>
        <taxon>Atherinomorphae</taxon>
        <taxon>Cyprinodontiformes</taxon>
        <taxon>Rivulidae</taxon>
        <taxon>Austrofundulus</taxon>
    </lineage>
</organism>
<feature type="compositionally biased region" description="Polar residues" evidence="11">
    <location>
        <begin position="1073"/>
        <end position="1091"/>
    </location>
</feature>
<accession>A0A2I4CY91</accession>
<evidence type="ECO:0000256" key="7">
    <source>
        <dbReference type="ARBA" id="ARBA00023175"/>
    </source>
</evidence>
<dbReference type="GO" id="GO:0008017">
    <property type="term" value="F:microtubule binding"/>
    <property type="evidence" value="ECO:0007669"/>
    <property type="project" value="InterPro"/>
</dbReference>
<feature type="compositionally biased region" description="Polar residues" evidence="11">
    <location>
        <begin position="1139"/>
        <end position="1166"/>
    </location>
</feature>
<dbReference type="PANTHER" id="PTHR21608">
    <property type="entry name" value="KINESIN-LIKE PROTEIN CG14535"/>
    <property type="match status" value="1"/>
</dbReference>
<dbReference type="InterPro" id="IPR027417">
    <property type="entry name" value="P-loop_NTPase"/>
</dbReference>
<feature type="compositionally biased region" description="Low complexity" evidence="11">
    <location>
        <begin position="667"/>
        <end position="680"/>
    </location>
</feature>
<dbReference type="FunFam" id="3.40.850.10:FF:000015">
    <property type="entry name" value="Kinesin family member 26A"/>
    <property type="match status" value="1"/>
</dbReference>
<proteinExistence type="inferred from homology"/>
<evidence type="ECO:0000256" key="11">
    <source>
        <dbReference type="SAM" id="MobiDB-lite"/>
    </source>
</evidence>
<dbReference type="OrthoDB" id="8862460at2759"/>
<dbReference type="GO" id="GO:0007018">
    <property type="term" value="P:microtubule-based movement"/>
    <property type="evidence" value="ECO:0007669"/>
    <property type="project" value="InterPro"/>
</dbReference>
<dbReference type="Proteomes" id="UP000192220">
    <property type="component" value="Unplaced"/>
</dbReference>
<keyword evidence="6 9" id="KW-0067">ATP-binding</keyword>
<feature type="compositionally biased region" description="Polar residues" evidence="11">
    <location>
        <begin position="1496"/>
        <end position="1507"/>
    </location>
</feature>
<feature type="compositionally biased region" description="Polar residues" evidence="11">
    <location>
        <begin position="1527"/>
        <end position="1540"/>
    </location>
</feature>
<evidence type="ECO:0000256" key="9">
    <source>
        <dbReference type="PROSITE-ProRule" id="PRU00283"/>
    </source>
</evidence>
<keyword evidence="2" id="KW-0963">Cytoplasm</keyword>
<keyword evidence="7 9" id="KW-0505">Motor protein</keyword>
<keyword evidence="5 9" id="KW-0547">Nucleotide-binding</keyword>
<gene>
    <name evidence="14" type="primary">LOC106533242</name>
</gene>
<dbReference type="SMART" id="SM00129">
    <property type="entry name" value="KISc"/>
    <property type="match status" value="1"/>
</dbReference>
<evidence type="ECO:0000256" key="5">
    <source>
        <dbReference type="ARBA" id="ARBA00022741"/>
    </source>
</evidence>
<dbReference type="STRING" id="52670.A0A2I4CY91"/>
<dbReference type="Pfam" id="PF23081">
    <property type="entry name" value="HTH_KIF26A_B_1st"/>
    <property type="match status" value="1"/>
</dbReference>
<feature type="domain" description="Kinesin motor" evidence="12">
    <location>
        <begin position="280"/>
        <end position="623"/>
    </location>
</feature>
<feature type="region of interest" description="Disordered" evidence="11">
    <location>
        <begin position="169"/>
        <end position="188"/>
    </location>
</feature>
<feature type="region of interest" description="Disordered" evidence="11">
    <location>
        <begin position="1134"/>
        <end position="1166"/>
    </location>
</feature>
<dbReference type="Pfam" id="PF00225">
    <property type="entry name" value="Kinesin"/>
    <property type="match status" value="1"/>
</dbReference>
<feature type="compositionally biased region" description="Basic residues" evidence="11">
    <location>
        <begin position="1595"/>
        <end position="1611"/>
    </location>
</feature>
<evidence type="ECO:0000256" key="1">
    <source>
        <dbReference type="ARBA" id="ARBA00004245"/>
    </source>
</evidence>
<feature type="compositionally biased region" description="Low complexity" evidence="11">
    <location>
        <begin position="1395"/>
        <end position="1428"/>
    </location>
</feature>
<dbReference type="InterPro" id="IPR057090">
    <property type="entry name" value="HTH_KIF26A_B_1st"/>
</dbReference>
<comment type="subcellular location">
    <subcellularLocation>
        <location evidence="1">Cytoplasm</location>
        <location evidence="1">Cytoskeleton</location>
    </subcellularLocation>
</comment>
<dbReference type="InterPro" id="IPR027640">
    <property type="entry name" value="Kinesin-like_fam"/>
</dbReference>
<dbReference type="InterPro" id="IPR001752">
    <property type="entry name" value="Kinesin_motor_dom"/>
</dbReference>
<keyword evidence="3" id="KW-0597">Phosphoprotein</keyword>
<dbReference type="KEGG" id="alim:106533242"/>
<feature type="region of interest" description="Disordered" evidence="11">
    <location>
        <begin position="74"/>
        <end position="97"/>
    </location>
</feature>
<feature type="region of interest" description="Disordered" evidence="11">
    <location>
        <begin position="755"/>
        <end position="799"/>
    </location>
</feature>
<feature type="region of interest" description="Disordered" evidence="11">
    <location>
        <begin position="1251"/>
        <end position="1284"/>
    </location>
</feature>
<protein>
    <submittedName>
        <fullName evidence="14">Kinesin-like protein KIF26A isoform X1</fullName>
    </submittedName>
</protein>
<feature type="region of interest" description="Disordered" evidence="11">
    <location>
        <begin position="223"/>
        <end position="248"/>
    </location>
</feature>
<keyword evidence="8" id="KW-0206">Cytoskeleton</keyword>
<dbReference type="PANTHER" id="PTHR21608:SF5">
    <property type="entry name" value="KINESIN FAMILY MEMBER 26AA"/>
    <property type="match status" value="1"/>
</dbReference>
<feature type="compositionally biased region" description="Pro residues" evidence="11">
    <location>
        <begin position="232"/>
        <end position="243"/>
    </location>
</feature>
<evidence type="ECO:0000256" key="10">
    <source>
        <dbReference type="SAM" id="Coils"/>
    </source>
</evidence>
<feature type="region of interest" description="Disordered" evidence="11">
    <location>
        <begin position="821"/>
        <end position="865"/>
    </location>
</feature>
<feature type="region of interest" description="Disordered" evidence="11">
    <location>
        <begin position="1301"/>
        <end position="1468"/>
    </location>
</feature>
<evidence type="ECO:0000259" key="12">
    <source>
        <dbReference type="PROSITE" id="PS50067"/>
    </source>
</evidence>
<dbReference type="InterPro" id="IPR036961">
    <property type="entry name" value="Kinesin_motor_dom_sf"/>
</dbReference>
<evidence type="ECO:0000256" key="8">
    <source>
        <dbReference type="ARBA" id="ARBA00023212"/>
    </source>
</evidence>
<feature type="compositionally biased region" description="Polar residues" evidence="11">
    <location>
        <begin position="1572"/>
        <end position="1594"/>
    </location>
</feature>
<feature type="compositionally biased region" description="Low complexity" evidence="11">
    <location>
        <begin position="632"/>
        <end position="643"/>
    </location>
</feature>
<feature type="region of interest" description="Disordered" evidence="11">
    <location>
        <begin position="1037"/>
        <end position="1110"/>
    </location>
</feature>
<feature type="region of interest" description="Disordered" evidence="11">
    <location>
        <begin position="1561"/>
        <end position="1611"/>
    </location>
</feature>
<feature type="compositionally biased region" description="Polar residues" evidence="11">
    <location>
        <begin position="836"/>
        <end position="848"/>
    </location>
</feature>
<evidence type="ECO:0000256" key="6">
    <source>
        <dbReference type="ARBA" id="ARBA00022840"/>
    </source>
</evidence>
<evidence type="ECO:0000256" key="2">
    <source>
        <dbReference type="ARBA" id="ARBA00022490"/>
    </source>
</evidence>
<feature type="binding site" evidence="9">
    <location>
        <begin position="372"/>
        <end position="379"/>
    </location>
    <ligand>
        <name>ATP</name>
        <dbReference type="ChEBI" id="CHEBI:30616"/>
    </ligand>
</feature>
<dbReference type="GO" id="GO:0003777">
    <property type="term" value="F:microtubule motor activity"/>
    <property type="evidence" value="ECO:0007669"/>
    <property type="project" value="InterPro"/>
</dbReference>
<dbReference type="InParanoid" id="A0A2I4CY91"/>
<name>A0A2I4CY91_AUSLI</name>
<dbReference type="RefSeq" id="XP_013884935.1">
    <property type="nucleotide sequence ID" value="XM_014029481.1"/>
</dbReference>
<keyword evidence="10" id="KW-0175">Coiled coil</keyword>
<dbReference type="GO" id="GO:0005524">
    <property type="term" value="F:ATP binding"/>
    <property type="evidence" value="ECO:0007669"/>
    <property type="project" value="UniProtKB-UniRule"/>
</dbReference>
<keyword evidence="13" id="KW-1185">Reference proteome</keyword>
<reference evidence="14" key="1">
    <citation type="submission" date="2025-08" db="UniProtKB">
        <authorList>
            <consortium name="RefSeq"/>
        </authorList>
    </citation>
    <scope>IDENTIFICATION</scope>
</reference>
<feature type="coiled-coil region" evidence="10">
    <location>
        <begin position="1681"/>
        <end position="1711"/>
    </location>
</feature>
<dbReference type="Gene3D" id="3.40.850.10">
    <property type="entry name" value="Kinesin motor domain"/>
    <property type="match status" value="1"/>
</dbReference>
<feature type="region of interest" description="Disordered" evidence="11">
    <location>
        <begin position="627"/>
        <end position="687"/>
    </location>
</feature>
<dbReference type="GO" id="GO:0005874">
    <property type="term" value="C:microtubule"/>
    <property type="evidence" value="ECO:0007669"/>
    <property type="project" value="UniProtKB-KW"/>
</dbReference>
<feature type="region of interest" description="Disordered" evidence="11">
    <location>
        <begin position="1482"/>
        <end position="1543"/>
    </location>
</feature>
<feature type="compositionally biased region" description="Polar residues" evidence="11">
    <location>
        <begin position="1371"/>
        <end position="1392"/>
    </location>
</feature>
<evidence type="ECO:0000256" key="3">
    <source>
        <dbReference type="ARBA" id="ARBA00022553"/>
    </source>
</evidence>
<comment type="similarity">
    <text evidence="9">Belongs to the TRAFAC class myosin-kinesin ATPase superfamily. Kinesin family.</text>
</comment>
<dbReference type="GeneID" id="106533242"/>
<evidence type="ECO:0000313" key="14">
    <source>
        <dbReference type="RefSeq" id="XP_013884935.1"/>
    </source>
</evidence>
<sequence length="1780" mass="191394">MASQLSRQAAALTDSAEQKDPAYASFLFDELHRLQWPHHGSCISSDARCDVCGTPFQQLRCLALRRALGISRKMTPRPATPSVPTTPACCPRDSESSWGADELPLKQQRWMYEEQQQVGGTPWGWGGVRSTYLGGGGVKGLAIVTPLNAHNYLEGVWRVSCCRPELQQTTGLTSGPGHVTTRSATTQDVPVKAAAQSISTQTSPAPSAAAAFFIRAAQKLSLSRRKKSQPGPSSPPDEAPGPPLVFTGGFSGALQLSPPAVPPCLLRAGSKVKDTPGMGKVRVMVRICSVPSGESSDSMSFLKVDGRKKQLTLCETAGSSSQRRSSAAAQKTFSFDAVFTQDASQAEVCSGAVSEVIQSVVNGADGCIFCFGHANLGKTYTMIGRECSTQSLGVAPTAISWLFKLIEERREKSGARFSVRVSAVEISGREEMLIDLLAELSSSAGAHQEVSLQEDPLCGSQLQNQTELRVTCAERAAFFLDAALVERRSNRRPNDQEARRNSHFLFTLHLYQERPDKSSKATMSGRSRLHFLDLGSCETDISRTREGGGGQCLSLSALGNVILALANGAKHVPYRDSKLTMLLRESLGNINCRTTMIAHVSDSPLNYLETLTTVQLASRIHRLRKKKAKYASSSSGGESSCEEGPARRPPPLRPLHPRIVALDSETPLLPSSDPDYSSSSEQSCDTVIYIGPGGTAISDRELSDNEGPPSFVPIIPSLNKKRAKVTPRRDGDHLKCNTFAELQERLDCIDGSEGLAASKASEETHPPESQSTKSPDQRESRLLSDGTLPSSKRTSADGEKLTAAPVYPCLVGSSGSFSLDSEPVVREKVRGKPKLQPSQTSAPTSATVTPGEAPSRTPPVGMSYQVPSDTFSPPHVNKYPMEVSGFRAALLGRCMDRDFLRTTVTLQQPVELNGEDELVFTVIEELPLSLIPGNGRPPNLLSFNADRSPQALTTGSRPVSIIASINDEYDAYTSQHGAEGSDCRTLVGSEGSGLTNRLHFREETSSVLSSPSIFHRERFLQHGLKSTLNDSGVCFSELDSDPATPQKPSFTEHSPSPDLAKVPSKGSPKMRASTLNTSATTQNPPNTTHSSLPRKNKPTSSAAVGCSRQEGRHENLLLQGSRFVDPREAGVLCDGKSVRSGTNTISSRKYGGNSNSMPRPPKTQISSAQRVVDGCEKPTNRRGDTLIKMPRLTRGATTLGTVSTPQSSEPKWSHEAASEIGMIRFSSLGKKSNEQKSMISKFGSENISHLIPPFRQSSQEQKTSSPSALKTSSDGGKFVFPKTSTPEEEFIVRLPADSFSHRTSSLKTDHGSLRTSSSLKTRGAKADSSRFYGSLMSLERCDSPPSPSSKSEVFKDSSSKSNRSAPKLNLPASNSTLSSQVSSAAYATSNKLGQVRGAVGSRAAASGGLKARSLSTSSSKSFSSSPKPSETPAVYSTGSLPPTGRSPSRAGNGAKLGRGTIMGTKQVVNRVANSRVSELAAGRKQLSRGLGESESCDSGTSSASRSPLGTPLPSPYSKITAPRRPQRYSSGHGSDNSSILSGELPPAMGRTALFYHSGGSSGYESMIRDSETTGSTSSAHDSMSESGASSSNRGRVSKSPKKRGNGAFLRRRLIPAPLPDASSLGRKWVDLPPVGGALKEPFEIKVYEIDDVERLQRGKEVGSEQPFQDVEKGLLYFNARLRMLERRQQQIRELRSKHEQLKVELEEAKVRLMLQPSRWTGEFDVDQDLDRESQEYLEALAQATAELDDCVSLCKSRLMMETCFDISISTGSMQGGHRGT</sequence>
<dbReference type="SUPFAM" id="SSF52540">
    <property type="entry name" value="P-loop containing nucleoside triphosphate hydrolases"/>
    <property type="match status" value="1"/>
</dbReference>
<feature type="compositionally biased region" description="Polar residues" evidence="11">
    <location>
        <begin position="1255"/>
        <end position="1274"/>
    </location>
</feature>
<keyword evidence="4" id="KW-0493">Microtubule</keyword>
<evidence type="ECO:0000256" key="4">
    <source>
        <dbReference type="ARBA" id="ARBA00022701"/>
    </source>
</evidence>
<dbReference type="PRINTS" id="PR00380">
    <property type="entry name" value="KINESINHEAVY"/>
</dbReference>
<evidence type="ECO:0000313" key="13">
    <source>
        <dbReference type="Proteomes" id="UP000192220"/>
    </source>
</evidence>
<dbReference type="GO" id="GO:0048731">
    <property type="term" value="P:system development"/>
    <property type="evidence" value="ECO:0007669"/>
    <property type="project" value="UniProtKB-ARBA"/>
</dbReference>